<feature type="non-terminal residue" evidence="2">
    <location>
        <position position="346"/>
    </location>
</feature>
<evidence type="ECO:0000313" key="3">
    <source>
        <dbReference type="Proteomes" id="UP001163064"/>
    </source>
</evidence>
<gene>
    <name evidence="2" type="ORF">OFY01_01770</name>
</gene>
<organism evidence="2 3">
    <name type="scientific">Streptomyces beihaiensis</name>
    <dbReference type="NCBI Taxonomy" id="2984495"/>
    <lineage>
        <taxon>Bacteria</taxon>
        <taxon>Bacillati</taxon>
        <taxon>Actinomycetota</taxon>
        <taxon>Actinomycetes</taxon>
        <taxon>Kitasatosporales</taxon>
        <taxon>Streptomycetaceae</taxon>
        <taxon>Streptomyces</taxon>
    </lineage>
</organism>
<feature type="domain" description="Purine catabolism PurC-like" evidence="1">
    <location>
        <begin position="31"/>
        <end position="139"/>
    </location>
</feature>
<name>A0ABT3TN96_9ACTN</name>
<accession>A0ABT3TN96</accession>
<dbReference type="RefSeq" id="WP_266595600.1">
    <property type="nucleotide sequence ID" value="NZ_JAPHNL010000008.1"/>
</dbReference>
<protein>
    <submittedName>
        <fullName evidence="2">PucR family transcriptional regulator ligand-binding domain-containing protein</fullName>
    </submittedName>
</protein>
<evidence type="ECO:0000313" key="2">
    <source>
        <dbReference type="EMBL" id="MCX3058520.1"/>
    </source>
</evidence>
<keyword evidence="3" id="KW-1185">Reference proteome</keyword>
<dbReference type="Proteomes" id="UP001163064">
    <property type="component" value="Unassembled WGS sequence"/>
</dbReference>
<reference evidence="2" key="1">
    <citation type="submission" date="2022-10" db="EMBL/GenBank/DDBJ databases">
        <title>Streptomyces beihaiensis sp. nov., a chitin degrading actinobacterium, isolated from shrimp pond soil.</title>
        <authorList>
            <person name="Xie J."/>
            <person name="Shen N."/>
        </authorList>
    </citation>
    <scope>NUCLEOTIDE SEQUENCE</scope>
    <source>
        <strain evidence="2">GXMU-J5</strain>
    </source>
</reference>
<evidence type="ECO:0000259" key="1">
    <source>
        <dbReference type="Pfam" id="PF07905"/>
    </source>
</evidence>
<comment type="caution">
    <text evidence="2">The sequence shown here is derived from an EMBL/GenBank/DDBJ whole genome shotgun (WGS) entry which is preliminary data.</text>
</comment>
<dbReference type="InterPro" id="IPR012914">
    <property type="entry name" value="PucR_dom"/>
</dbReference>
<sequence length="346" mass="35450">MSAIPPPTPGVPLDALLRRADLGLRLIVGPGPGSADVLVHGAHASEMADPYPYLLGGELLLTAGVHAGEAVRRDGGAEHFEAYAARVAAGGAAALGFGVAPVYDTVPRELVVACERRGLPLLEVERHTTFSGVARAVWELMAQARNAELHRVTEAQRALASAAARPDPVPAVLRQLSRHTGSFAVLVGADGARRQVAGARPPGPVEDALARLTEVVGAGADRPSPAPASASDTVDGTHLSAYALGPGGALGLAAAERRAGDHTLAGAGVVLLSLLTGEERPEGDARRTAALVDLLLGADRGAAAAKLLGTAGRWKVVHARARLADRTGQGDRRCLTAHNPVVRLLS</sequence>
<proteinExistence type="predicted"/>
<dbReference type="Pfam" id="PF07905">
    <property type="entry name" value="PucR"/>
    <property type="match status" value="1"/>
</dbReference>
<dbReference type="EMBL" id="JAPHNL010000008">
    <property type="protein sequence ID" value="MCX3058520.1"/>
    <property type="molecule type" value="Genomic_DNA"/>
</dbReference>